<reference evidence="2" key="1">
    <citation type="journal article" date="2023" name="Plant J.">
        <title>Genome sequences and population genomics provide insights into the demographic history, inbreeding, and mutation load of two 'living fossil' tree species of Dipteronia.</title>
        <authorList>
            <person name="Feng Y."/>
            <person name="Comes H.P."/>
            <person name="Chen J."/>
            <person name="Zhu S."/>
            <person name="Lu R."/>
            <person name="Zhang X."/>
            <person name="Li P."/>
            <person name="Qiu J."/>
            <person name="Olsen K.M."/>
            <person name="Qiu Y."/>
        </authorList>
    </citation>
    <scope>NUCLEOTIDE SEQUENCE</scope>
    <source>
        <strain evidence="2">KIB01</strain>
    </source>
</reference>
<dbReference type="EMBL" id="JANJYI010000002">
    <property type="protein sequence ID" value="KAK2658492.1"/>
    <property type="molecule type" value="Genomic_DNA"/>
</dbReference>
<evidence type="ECO:0000313" key="3">
    <source>
        <dbReference type="Proteomes" id="UP001280121"/>
    </source>
</evidence>
<dbReference type="Proteomes" id="UP001280121">
    <property type="component" value="Unassembled WGS sequence"/>
</dbReference>
<sequence>MRNYHKDDGSPKCSLKVDLMKAFDTVEWDFMLETLIAFRVPFRVINWVKACNTTPKFSISVNGEHAGFFHSKRGLSQAIVVKICLDDFSSLLSLEANPAKRAKVACSDICLPKIEGGLSIKDLISWDKALMIRHLWNLVHGSNNL</sequence>
<organism evidence="2 3">
    <name type="scientific">Dipteronia dyeriana</name>
    <dbReference type="NCBI Taxonomy" id="168575"/>
    <lineage>
        <taxon>Eukaryota</taxon>
        <taxon>Viridiplantae</taxon>
        <taxon>Streptophyta</taxon>
        <taxon>Embryophyta</taxon>
        <taxon>Tracheophyta</taxon>
        <taxon>Spermatophyta</taxon>
        <taxon>Magnoliopsida</taxon>
        <taxon>eudicotyledons</taxon>
        <taxon>Gunneridae</taxon>
        <taxon>Pentapetalae</taxon>
        <taxon>rosids</taxon>
        <taxon>malvids</taxon>
        <taxon>Sapindales</taxon>
        <taxon>Sapindaceae</taxon>
        <taxon>Hippocastanoideae</taxon>
        <taxon>Acereae</taxon>
        <taxon>Dipteronia</taxon>
    </lineage>
</organism>
<dbReference type="AlphaFoldDB" id="A0AAD9XFS7"/>
<dbReference type="InterPro" id="IPR000477">
    <property type="entry name" value="RT_dom"/>
</dbReference>
<evidence type="ECO:0000259" key="1">
    <source>
        <dbReference type="Pfam" id="PF00078"/>
    </source>
</evidence>
<gene>
    <name evidence="2" type="ORF">Ddye_005025</name>
</gene>
<dbReference type="PANTHER" id="PTHR33116">
    <property type="entry name" value="REVERSE TRANSCRIPTASE ZINC-BINDING DOMAIN-CONTAINING PROTEIN-RELATED-RELATED"/>
    <property type="match status" value="1"/>
</dbReference>
<accession>A0AAD9XFS7</accession>
<comment type="caution">
    <text evidence="2">The sequence shown here is derived from an EMBL/GenBank/DDBJ whole genome shotgun (WGS) entry which is preliminary data.</text>
</comment>
<dbReference type="Pfam" id="PF00078">
    <property type="entry name" value="RVT_1"/>
    <property type="match status" value="1"/>
</dbReference>
<evidence type="ECO:0000313" key="2">
    <source>
        <dbReference type="EMBL" id="KAK2658492.1"/>
    </source>
</evidence>
<protein>
    <recommendedName>
        <fullName evidence="1">Reverse transcriptase domain-containing protein</fullName>
    </recommendedName>
</protein>
<keyword evidence="3" id="KW-1185">Reference proteome</keyword>
<name>A0AAD9XFS7_9ROSI</name>
<proteinExistence type="predicted"/>
<feature type="domain" description="Reverse transcriptase" evidence="1">
    <location>
        <begin position="5"/>
        <end position="77"/>
    </location>
</feature>
<dbReference type="PANTHER" id="PTHR33116:SF80">
    <property type="entry name" value="REVERSE TRANSCRIPTASE ZINC-BINDING DOMAIN-CONTAINING PROTEIN"/>
    <property type="match status" value="1"/>
</dbReference>